<sequence length="53" mass="6490">MFKTMQELITNYKMADKRAKIEERLGKRRPTPEQKIKIIKKYNEIIKEYFKAV</sequence>
<keyword evidence="2" id="KW-1185">Reference proteome</keyword>
<comment type="caution">
    <text evidence="1">The sequence shown here is derived from an EMBL/GenBank/DDBJ whole genome shotgun (WGS) entry which is preliminary data.</text>
</comment>
<dbReference type="RefSeq" id="WP_284938681.1">
    <property type="nucleotide sequence ID" value="NZ_JANURM010000027.1"/>
</dbReference>
<reference evidence="1" key="1">
    <citation type="submission" date="2022-08" db="EMBL/GenBank/DDBJ databases">
        <authorList>
            <person name="Wang H."/>
        </authorList>
    </citation>
    <scope>NUCLEOTIDE SEQUENCE</scope>
    <source>
        <strain evidence="1">PS10</strain>
    </source>
</reference>
<gene>
    <name evidence="1" type="ORF">NYG85_11180</name>
</gene>
<reference evidence="1" key="2">
    <citation type="journal article" date="2023" name="Microorganisms">
        <title>Isolation and Genomic Characteristics of Cat-Borne Campylobacter felis sp. nov. and Sheep-Borne Campylobacter ovis sp. nov.</title>
        <authorList>
            <person name="Wang H."/>
            <person name="Li Y."/>
            <person name="Gu Y."/>
            <person name="Zhou G."/>
            <person name="Chen X."/>
            <person name="Zhang X."/>
            <person name="Shao Z."/>
            <person name="Zhang J."/>
            <person name="Zhang M."/>
        </authorList>
    </citation>
    <scope>NUCLEOTIDE SEQUENCE</scope>
    <source>
        <strain evidence="1">PS10</strain>
    </source>
</reference>
<protein>
    <submittedName>
        <fullName evidence="1">Uncharacterized protein</fullName>
    </submittedName>
</protein>
<name>A0ABT7HTZ8_9BACT</name>
<evidence type="ECO:0000313" key="1">
    <source>
        <dbReference type="EMBL" id="MDL0089918.1"/>
    </source>
</evidence>
<proteinExistence type="predicted"/>
<dbReference type="EMBL" id="JANURM010000027">
    <property type="protein sequence ID" value="MDL0089918.1"/>
    <property type="molecule type" value="Genomic_DNA"/>
</dbReference>
<organism evidence="1 2">
    <name type="scientific">Campylobacter gastrosuis</name>
    <dbReference type="NCBI Taxonomy" id="2974576"/>
    <lineage>
        <taxon>Bacteria</taxon>
        <taxon>Pseudomonadati</taxon>
        <taxon>Campylobacterota</taxon>
        <taxon>Epsilonproteobacteria</taxon>
        <taxon>Campylobacterales</taxon>
        <taxon>Campylobacteraceae</taxon>
        <taxon>Campylobacter</taxon>
    </lineage>
</organism>
<dbReference type="Proteomes" id="UP001173801">
    <property type="component" value="Unassembled WGS sequence"/>
</dbReference>
<accession>A0ABT7HTZ8</accession>
<evidence type="ECO:0000313" key="2">
    <source>
        <dbReference type="Proteomes" id="UP001173801"/>
    </source>
</evidence>